<reference evidence="2 3" key="1">
    <citation type="journal article" date="2019" name="New Phytol.">
        <title>Comparative genomics reveals unique wood-decay strategies and fruiting body development in the Schizophyllaceae.</title>
        <authorList>
            <person name="Almasi E."/>
            <person name="Sahu N."/>
            <person name="Krizsan K."/>
            <person name="Balint B."/>
            <person name="Kovacs G.M."/>
            <person name="Kiss B."/>
            <person name="Cseklye J."/>
            <person name="Drula E."/>
            <person name="Henrissat B."/>
            <person name="Nagy I."/>
            <person name="Chovatia M."/>
            <person name="Adam C."/>
            <person name="LaButti K."/>
            <person name="Lipzen A."/>
            <person name="Riley R."/>
            <person name="Grigoriev I.V."/>
            <person name="Nagy L.G."/>
        </authorList>
    </citation>
    <scope>NUCLEOTIDE SEQUENCE [LARGE SCALE GENOMIC DNA]</scope>
    <source>
        <strain evidence="2 3">NL-1724</strain>
    </source>
</reference>
<feature type="compositionally biased region" description="Low complexity" evidence="1">
    <location>
        <begin position="83"/>
        <end position="97"/>
    </location>
</feature>
<dbReference type="OrthoDB" id="3265692at2759"/>
<accession>A0A550CL86</accession>
<protein>
    <submittedName>
        <fullName evidence="2">Uncharacterized protein</fullName>
    </submittedName>
</protein>
<dbReference type="AlphaFoldDB" id="A0A550CL86"/>
<name>A0A550CL86_9AGAR</name>
<organism evidence="2 3">
    <name type="scientific">Schizophyllum amplum</name>
    <dbReference type="NCBI Taxonomy" id="97359"/>
    <lineage>
        <taxon>Eukaryota</taxon>
        <taxon>Fungi</taxon>
        <taxon>Dikarya</taxon>
        <taxon>Basidiomycota</taxon>
        <taxon>Agaricomycotina</taxon>
        <taxon>Agaricomycetes</taxon>
        <taxon>Agaricomycetidae</taxon>
        <taxon>Agaricales</taxon>
        <taxon>Schizophyllaceae</taxon>
        <taxon>Schizophyllum</taxon>
    </lineage>
</organism>
<evidence type="ECO:0000256" key="1">
    <source>
        <dbReference type="SAM" id="MobiDB-lite"/>
    </source>
</evidence>
<evidence type="ECO:0000313" key="2">
    <source>
        <dbReference type="EMBL" id="TRM65563.1"/>
    </source>
</evidence>
<gene>
    <name evidence="2" type="ORF">BD626DRAFT_628728</name>
</gene>
<dbReference type="EMBL" id="VDMD01000005">
    <property type="protein sequence ID" value="TRM65563.1"/>
    <property type="molecule type" value="Genomic_DNA"/>
</dbReference>
<feature type="region of interest" description="Disordered" evidence="1">
    <location>
        <begin position="1"/>
        <end position="97"/>
    </location>
</feature>
<evidence type="ECO:0000313" key="3">
    <source>
        <dbReference type="Proteomes" id="UP000320762"/>
    </source>
</evidence>
<feature type="compositionally biased region" description="Basic residues" evidence="1">
    <location>
        <begin position="40"/>
        <end position="53"/>
    </location>
</feature>
<sequence length="247" mass="26457">MDMRNERHAHRRSASVSTPHMLKAVDDGKSEGTGLSRIVTRVRRSFSHSHKRRRTEDSDEEWGASMHTTPAERVSRAPLPSTSTAALALRSPPSASRPTIEQIAMGLHVSRTPHLRGGTPHGPPTAATPSPQRRAALPPPTRSALKQPIPKPPSSAGTTITPGMSASGSTADTSTLETPTSVAQLSGKPAKSRRPSVAGGLSFRRMSDFLTHTRGTSTTVSTHKYTPRASSESPRRRVVRFEGADDA</sequence>
<comment type="caution">
    <text evidence="2">The sequence shown here is derived from an EMBL/GenBank/DDBJ whole genome shotgun (WGS) entry which is preliminary data.</text>
</comment>
<feature type="compositionally biased region" description="Low complexity" evidence="1">
    <location>
        <begin position="212"/>
        <end position="223"/>
    </location>
</feature>
<dbReference type="Proteomes" id="UP000320762">
    <property type="component" value="Unassembled WGS sequence"/>
</dbReference>
<feature type="compositionally biased region" description="Polar residues" evidence="1">
    <location>
        <begin position="155"/>
        <end position="184"/>
    </location>
</feature>
<proteinExistence type="predicted"/>
<feature type="region of interest" description="Disordered" evidence="1">
    <location>
        <begin position="111"/>
        <end position="247"/>
    </location>
</feature>
<keyword evidence="3" id="KW-1185">Reference proteome</keyword>
<feature type="compositionally biased region" description="Basic and acidic residues" evidence="1">
    <location>
        <begin position="233"/>
        <end position="247"/>
    </location>
</feature>